<evidence type="ECO:0000313" key="2">
    <source>
        <dbReference type="Proteomes" id="UP001313282"/>
    </source>
</evidence>
<gene>
    <name evidence="1" type="ORF">TWF718_003723</name>
</gene>
<keyword evidence="2" id="KW-1185">Reference proteome</keyword>
<protein>
    <submittedName>
        <fullName evidence="1">Uncharacterized protein</fullName>
    </submittedName>
</protein>
<proteinExistence type="predicted"/>
<evidence type="ECO:0000313" key="1">
    <source>
        <dbReference type="EMBL" id="KAK6350532.1"/>
    </source>
</evidence>
<dbReference type="AlphaFoldDB" id="A0AAN8RPV2"/>
<organism evidence="1 2">
    <name type="scientific">Orbilia javanica</name>
    <dbReference type="NCBI Taxonomy" id="47235"/>
    <lineage>
        <taxon>Eukaryota</taxon>
        <taxon>Fungi</taxon>
        <taxon>Dikarya</taxon>
        <taxon>Ascomycota</taxon>
        <taxon>Pezizomycotina</taxon>
        <taxon>Orbiliomycetes</taxon>
        <taxon>Orbiliales</taxon>
        <taxon>Orbiliaceae</taxon>
        <taxon>Orbilia</taxon>
    </lineage>
</organism>
<comment type="caution">
    <text evidence="1">The sequence shown here is derived from an EMBL/GenBank/DDBJ whole genome shotgun (WGS) entry which is preliminary data.</text>
</comment>
<name>A0AAN8RPV2_9PEZI</name>
<dbReference type="EMBL" id="JAVHNR010000002">
    <property type="protein sequence ID" value="KAK6350532.1"/>
    <property type="molecule type" value="Genomic_DNA"/>
</dbReference>
<dbReference type="Proteomes" id="UP001313282">
    <property type="component" value="Unassembled WGS sequence"/>
</dbReference>
<sequence length="70" mass="7868">MTFEDTLVDFKRTPDAEAEIGTVEDYSDGKYQIKVGGDESTEIVEVDQEGVTEIKLALVQNRSLFNRIGR</sequence>
<reference evidence="1 2" key="1">
    <citation type="submission" date="2019-10" db="EMBL/GenBank/DDBJ databases">
        <authorList>
            <person name="Palmer J.M."/>
        </authorList>
    </citation>
    <scope>NUCLEOTIDE SEQUENCE [LARGE SCALE GENOMIC DNA]</scope>
    <source>
        <strain evidence="1 2">TWF718</strain>
    </source>
</reference>
<accession>A0AAN8RPV2</accession>